<name>A0A6L3Y3B8_9HYPH</name>
<evidence type="ECO:0000256" key="1">
    <source>
        <dbReference type="SAM" id="SignalP"/>
    </source>
</evidence>
<organism evidence="2 3">
    <name type="scientific">Brucella tritici</name>
    <dbReference type="NCBI Taxonomy" id="94626"/>
    <lineage>
        <taxon>Bacteria</taxon>
        <taxon>Pseudomonadati</taxon>
        <taxon>Pseudomonadota</taxon>
        <taxon>Alphaproteobacteria</taxon>
        <taxon>Hyphomicrobiales</taxon>
        <taxon>Brucellaceae</taxon>
        <taxon>Brucella/Ochrobactrum group</taxon>
        <taxon>Brucella</taxon>
    </lineage>
</organism>
<dbReference type="AlphaFoldDB" id="A0A6L3Y3B8"/>
<dbReference type="Gene3D" id="3.90.226.10">
    <property type="entry name" value="2-enoyl-CoA Hydratase, Chain A, domain 1"/>
    <property type="match status" value="1"/>
</dbReference>
<dbReference type="Proteomes" id="UP000481643">
    <property type="component" value="Unassembled WGS sequence"/>
</dbReference>
<feature type="chain" id="PRO_5026826919" evidence="1">
    <location>
        <begin position="26"/>
        <end position="343"/>
    </location>
</feature>
<dbReference type="InterPro" id="IPR029045">
    <property type="entry name" value="ClpP/crotonase-like_dom_sf"/>
</dbReference>
<gene>
    <name evidence="2" type="ORF">F9L08_27470</name>
</gene>
<feature type="signal peptide" evidence="1">
    <location>
        <begin position="1"/>
        <end position="25"/>
    </location>
</feature>
<proteinExistence type="predicted"/>
<sequence>MKSGFKFLATTIAIIILMPAPFAMAADIRPVESKKCRYLLSGPIVKGDDEKIDAIVAKNGDGVDAGNSICLNSPGGNYLAGKQLYDAFMADGFATYVRKGDQCHSACAIAFLGGSQWGDFRHPSRMMEPGAVVGFHAPYVNLEPGKEYEAKYVSTLTRAAFGIVSSLITDQESLKISRNFLTDYILFDSDETRAIQTVEDAAHAGIAIDTKPKKIPLSPEAITHACETLFGVYGSNFINPDTATSPDFRTEDTEFSKNTSEKFKIESASWIRISTQHEWETPNQTASCAFRVENGANDDIDVVLWSNDVAEEPKLESALQTLKTSVPWWYFVPKDTRIVDLGK</sequence>
<comment type="caution">
    <text evidence="2">The sequence shown here is derived from an EMBL/GenBank/DDBJ whole genome shotgun (WGS) entry which is preliminary data.</text>
</comment>
<evidence type="ECO:0000313" key="3">
    <source>
        <dbReference type="Proteomes" id="UP000481643"/>
    </source>
</evidence>
<dbReference type="EMBL" id="WBVX01000054">
    <property type="protein sequence ID" value="KAB2675764.1"/>
    <property type="molecule type" value="Genomic_DNA"/>
</dbReference>
<dbReference type="RefSeq" id="WP_151654284.1">
    <property type="nucleotide sequence ID" value="NZ_WBVX01000054.1"/>
</dbReference>
<evidence type="ECO:0000313" key="2">
    <source>
        <dbReference type="EMBL" id="KAB2675764.1"/>
    </source>
</evidence>
<dbReference type="SUPFAM" id="SSF52096">
    <property type="entry name" value="ClpP/crotonase"/>
    <property type="match status" value="1"/>
</dbReference>
<keyword evidence="1" id="KW-0732">Signal</keyword>
<accession>A0A6L3Y3B8</accession>
<reference evidence="2 3" key="1">
    <citation type="submission" date="2019-09" db="EMBL/GenBank/DDBJ databases">
        <title>Taxonomic organization of the family Brucellaceae based on a phylogenomic approach.</title>
        <authorList>
            <person name="Leclercq S."/>
            <person name="Cloeckaert A."/>
            <person name="Zygmunt M.S."/>
        </authorList>
    </citation>
    <scope>NUCLEOTIDE SEQUENCE [LARGE SCALE GENOMIC DNA]</scope>
    <source>
        <strain evidence="2 3">WS1830</strain>
    </source>
</reference>
<protein>
    <submittedName>
        <fullName evidence="2">Uncharacterized protein</fullName>
    </submittedName>
</protein>